<dbReference type="Proteomes" id="UP000461443">
    <property type="component" value="Unassembled WGS sequence"/>
</dbReference>
<dbReference type="AlphaFoldDB" id="A0A845SUA6"/>
<reference evidence="2 3" key="2">
    <citation type="submission" date="2020-02" db="EMBL/GenBank/DDBJ databases">
        <title>The new genus of Enterobacteriales.</title>
        <authorList>
            <person name="Kim I.S."/>
        </authorList>
    </citation>
    <scope>NUCLEOTIDE SEQUENCE [LARGE SCALE GENOMIC DNA]</scope>
    <source>
        <strain evidence="2 3">SAP-6</strain>
    </source>
</reference>
<reference evidence="2 3" key="1">
    <citation type="submission" date="2019-12" db="EMBL/GenBank/DDBJ databases">
        <authorList>
            <person name="Lee S.D."/>
        </authorList>
    </citation>
    <scope>NUCLEOTIDE SEQUENCE [LARGE SCALE GENOMIC DNA]</scope>
    <source>
        <strain evidence="2 3">SAP-6</strain>
    </source>
</reference>
<sequence length="113" mass="12254">MHFSDGELWLAILVIGSLTYLTRSLPFWGKSDSWMIAWLNKQEDTMANLGPVMIAALAGVTLTSSGMTAIHQGSILAFTAASGAILLLLILRVNIGVTVIFSILVYWLTICLI</sequence>
<comment type="caution">
    <text evidence="2">The sequence shown here is derived from an EMBL/GenBank/DDBJ whole genome shotgun (WGS) entry which is preliminary data.</text>
</comment>
<feature type="transmembrane region" description="Helical" evidence="1">
    <location>
        <begin position="45"/>
        <end position="63"/>
    </location>
</feature>
<evidence type="ECO:0008006" key="4">
    <source>
        <dbReference type="Google" id="ProtNLM"/>
    </source>
</evidence>
<proteinExistence type="predicted"/>
<keyword evidence="3" id="KW-1185">Reference proteome</keyword>
<keyword evidence="1" id="KW-0812">Transmembrane</keyword>
<evidence type="ECO:0000313" key="3">
    <source>
        <dbReference type="Proteomes" id="UP000461443"/>
    </source>
</evidence>
<evidence type="ECO:0000313" key="2">
    <source>
        <dbReference type="EMBL" id="NDL66041.1"/>
    </source>
</evidence>
<feature type="transmembrane region" description="Helical" evidence="1">
    <location>
        <begin position="7"/>
        <end position="25"/>
    </location>
</feature>
<accession>A0A845SUA6</accession>
<feature type="transmembrane region" description="Helical" evidence="1">
    <location>
        <begin position="75"/>
        <end position="108"/>
    </location>
</feature>
<protein>
    <recommendedName>
        <fullName evidence="4">Branched-chain amino acid transport</fullName>
    </recommendedName>
</protein>
<gene>
    <name evidence="2" type="ORF">GRH90_25280</name>
</gene>
<dbReference type="InterPro" id="IPR008407">
    <property type="entry name" value="Brnchd-chn_aa_trnsp_AzlD"/>
</dbReference>
<organism evidence="2 3">
    <name type="scientific">Acerihabitans arboris</name>
    <dbReference type="NCBI Taxonomy" id="2691583"/>
    <lineage>
        <taxon>Bacteria</taxon>
        <taxon>Pseudomonadati</taxon>
        <taxon>Pseudomonadota</taxon>
        <taxon>Gammaproteobacteria</taxon>
        <taxon>Enterobacterales</taxon>
        <taxon>Pectobacteriaceae</taxon>
        <taxon>Acerihabitans</taxon>
    </lineage>
</organism>
<keyword evidence="1" id="KW-0472">Membrane</keyword>
<keyword evidence="1" id="KW-1133">Transmembrane helix</keyword>
<dbReference type="EMBL" id="WUBS01000030">
    <property type="protein sequence ID" value="NDL66041.1"/>
    <property type="molecule type" value="Genomic_DNA"/>
</dbReference>
<evidence type="ECO:0000256" key="1">
    <source>
        <dbReference type="SAM" id="Phobius"/>
    </source>
</evidence>
<name>A0A845SUA6_9GAMM</name>
<dbReference type="Pfam" id="PF05437">
    <property type="entry name" value="AzlD"/>
    <property type="match status" value="1"/>
</dbReference>
<dbReference type="RefSeq" id="WP_162368745.1">
    <property type="nucleotide sequence ID" value="NZ_WUBS01000030.1"/>
</dbReference>